<comment type="cofactor">
    <cofactor evidence="1 18">
        <name>Mn(2+)</name>
        <dbReference type="ChEBI" id="CHEBI:29035"/>
    </cofactor>
</comment>
<keyword evidence="9 18" id="KW-0378">Hydrolase</keyword>
<keyword evidence="7 18" id="KW-0540">Nuclease</keyword>
<dbReference type="PATRIC" id="fig|1003181.4.peg.6188"/>
<evidence type="ECO:0000313" key="21">
    <source>
        <dbReference type="Proteomes" id="UP000076962"/>
    </source>
</evidence>
<dbReference type="PANTHER" id="PTHR30231:SF41">
    <property type="entry name" value="DNA POLYMERASE III SUBUNIT EPSILON"/>
    <property type="match status" value="1"/>
</dbReference>
<keyword evidence="21" id="KW-1185">Reference proteome</keyword>
<dbReference type="Gene3D" id="3.30.420.10">
    <property type="entry name" value="Ribonuclease H-like superfamily/Ribonuclease H"/>
    <property type="match status" value="1"/>
</dbReference>
<comment type="function">
    <text evidence="18">DNA polymerase III is a complex, multichain enzyme responsible for most of the replicative synthesis in bacteria. The epsilon subunit contain the editing function and is a proofreading 3'-5' exonuclease.</text>
</comment>
<dbReference type="AlphaFoldDB" id="A0A176RV82"/>
<feature type="binding site" evidence="16">
    <location>
        <position position="7"/>
    </location>
    <ligand>
        <name>substrate</name>
    </ligand>
</feature>
<dbReference type="SUPFAM" id="SSF53098">
    <property type="entry name" value="Ribonuclease H-like"/>
    <property type="match status" value="1"/>
</dbReference>
<accession>A0A176RV82</accession>
<dbReference type="NCBIfam" id="TIGR00573">
    <property type="entry name" value="dnaq"/>
    <property type="match status" value="1"/>
</dbReference>
<dbReference type="EMBL" id="LUTY01002710">
    <property type="protein sequence ID" value="OAD19663.1"/>
    <property type="molecule type" value="Genomic_DNA"/>
</dbReference>
<dbReference type="NCBIfam" id="NF004316">
    <property type="entry name" value="PRK05711.1"/>
    <property type="match status" value="1"/>
</dbReference>
<dbReference type="InterPro" id="IPR006309">
    <property type="entry name" value="DnaQ_proteo"/>
</dbReference>
<dbReference type="CDD" id="cd06131">
    <property type="entry name" value="DNA_pol_III_epsilon_Ecoli_like"/>
    <property type="match status" value="1"/>
</dbReference>
<feature type="active site" description="Proton acceptor" evidence="15">
    <location>
        <position position="154"/>
    </location>
</feature>
<keyword evidence="5 18" id="KW-0548">Nucleotidyltransferase</keyword>
<organism evidence="20 21">
    <name type="scientific">Candidatus Thiomargarita nelsonii</name>
    <dbReference type="NCBI Taxonomy" id="1003181"/>
    <lineage>
        <taxon>Bacteria</taxon>
        <taxon>Pseudomonadati</taxon>
        <taxon>Pseudomonadota</taxon>
        <taxon>Gammaproteobacteria</taxon>
        <taxon>Thiotrichales</taxon>
        <taxon>Thiotrichaceae</taxon>
        <taxon>Thiomargarita</taxon>
    </lineage>
</organism>
<feature type="binding site" evidence="16">
    <location>
        <position position="159"/>
    </location>
    <ligand>
        <name>substrate</name>
    </ligand>
</feature>
<evidence type="ECO:0000256" key="18">
    <source>
        <dbReference type="RuleBase" id="RU364087"/>
    </source>
</evidence>
<sequence>MRQITLDTETTGLSPTNGHRIIEIGCIEILNRQITDKRYQEYLQPDRQIDAGAITVHGITNESLQGKPRFADIVEEFIAFIKGAELIIHNAKFDVGFINHELKLLKKGWQPLEHYCPKIIDTLSIARDHHPGQKNNLDALCKRYNVDNSSRQLHGALLDAEILAEVYLTMTGGQVSLLAFDDKIKMKEQKTTIKRISSERAPLTVLAPTEEELQCHVQRLAAIDKASGGKCLWQALNQCH</sequence>
<protein>
    <recommendedName>
        <fullName evidence="3 18">DNA polymerase III subunit epsilon</fullName>
        <ecNumber evidence="2 18">2.7.7.7</ecNumber>
    </recommendedName>
</protein>
<dbReference type="InterPro" id="IPR036397">
    <property type="entry name" value="RNaseH_sf"/>
</dbReference>
<feature type="binding site" evidence="17">
    <location>
        <position position="159"/>
    </location>
    <ligand>
        <name>a divalent metal cation</name>
        <dbReference type="ChEBI" id="CHEBI:60240"/>
        <label>1</label>
        <note>catalytic</note>
    </ligand>
</feature>
<comment type="caution">
    <text evidence="20">The sequence shown here is derived from an EMBL/GenBank/DDBJ whole genome shotgun (WGS) entry which is preliminary data.</text>
</comment>
<reference evidence="20 21" key="1">
    <citation type="submission" date="2016-05" db="EMBL/GenBank/DDBJ databases">
        <title>Single-cell genome of chain-forming Candidatus Thiomargarita nelsonii and comparison to other large sulfur-oxidizing bacteria.</title>
        <authorList>
            <person name="Winkel M."/>
            <person name="Salman V."/>
            <person name="Woyke T."/>
            <person name="Schulz-Vogt H."/>
            <person name="Richter M."/>
            <person name="Flood B."/>
            <person name="Bailey J."/>
            <person name="Amann R."/>
            <person name="Mussmann M."/>
        </authorList>
    </citation>
    <scope>NUCLEOTIDE SEQUENCE [LARGE SCALE GENOMIC DNA]</scope>
    <source>
        <strain evidence="20 21">THI036</strain>
    </source>
</reference>
<evidence type="ECO:0000256" key="10">
    <source>
        <dbReference type="ARBA" id="ARBA00022839"/>
    </source>
</evidence>
<evidence type="ECO:0000256" key="17">
    <source>
        <dbReference type="PIRSR" id="PIRSR606309-3"/>
    </source>
</evidence>
<evidence type="ECO:0000259" key="19">
    <source>
        <dbReference type="SMART" id="SM00479"/>
    </source>
</evidence>
<evidence type="ECO:0000256" key="9">
    <source>
        <dbReference type="ARBA" id="ARBA00022801"/>
    </source>
</evidence>
<dbReference type="GO" id="GO:0003887">
    <property type="term" value="F:DNA-directed DNA polymerase activity"/>
    <property type="evidence" value="ECO:0007669"/>
    <property type="project" value="UniProtKB-KW"/>
</dbReference>
<evidence type="ECO:0000256" key="2">
    <source>
        <dbReference type="ARBA" id="ARBA00012417"/>
    </source>
</evidence>
<dbReference type="GO" id="GO:0005829">
    <property type="term" value="C:cytosol"/>
    <property type="evidence" value="ECO:0007669"/>
    <property type="project" value="TreeGrafter"/>
</dbReference>
<gene>
    <name evidence="18" type="primary">dnaQ</name>
    <name evidence="20" type="ORF">THIOM_004686</name>
</gene>
<dbReference type="InterPro" id="IPR013520">
    <property type="entry name" value="Ribonucl_H"/>
</dbReference>
<comment type="catalytic activity">
    <reaction evidence="14 18">
        <text>DNA(n) + a 2'-deoxyribonucleoside 5'-triphosphate = DNA(n+1) + diphosphate</text>
        <dbReference type="Rhea" id="RHEA:22508"/>
        <dbReference type="Rhea" id="RHEA-COMP:17339"/>
        <dbReference type="Rhea" id="RHEA-COMP:17340"/>
        <dbReference type="ChEBI" id="CHEBI:33019"/>
        <dbReference type="ChEBI" id="CHEBI:61560"/>
        <dbReference type="ChEBI" id="CHEBI:173112"/>
        <dbReference type="EC" id="2.7.7.7"/>
    </reaction>
</comment>
<dbReference type="SMART" id="SM00479">
    <property type="entry name" value="EXOIII"/>
    <property type="match status" value="1"/>
</dbReference>
<feature type="binding site" evidence="16">
    <location>
        <position position="9"/>
    </location>
    <ligand>
        <name>substrate</name>
    </ligand>
</feature>
<evidence type="ECO:0000313" key="20">
    <source>
        <dbReference type="EMBL" id="OAD19663.1"/>
    </source>
</evidence>
<dbReference type="FunFam" id="3.30.420.10:FF:000012">
    <property type="entry name" value="DNA polymerase III subunit epsilon"/>
    <property type="match status" value="1"/>
</dbReference>
<keyword evidence="6 18" id="KW-0235">DNA replication</keyword>
<dbReference type="GO" id="GO:0003677">
    <property type="term" value="F:DNA binding"/>
    <property type="evidence" value="ECO:0007669"/>
    <property type="project" value="InterPro"/>
</dbReference>
<dbReference type="Proteomes" id="UP000076962">
    <property type="component" value="Unassembled WGS sequence"/>
</dbReference>
<evidence type="ECO:0000256" key="16">
    <source>
        <dbReference type="PIRSR" id="PIRSR606309-2"/>
    </source>
</evidence>
<comment type="subunit">
    <text evidence="18">DNA polymerase III contains a core (composed of alpha, epsilon and theta chains) that associates with a tau subunit. This core dimerizes to form the POLIII' complex. PolIII' associates with the gamma complex (composed of gamma, delta, delta', psi and chi chains) and with the beta chain to form the complete DNA polymerase III complex.</text>
</comment>
<evidence type="ECO:0000256" key="15">
    <source>
        <dbReference type="PIRSR" id="PIRSR606309-1"/>
    </source>
</evidence>
<keyword evidence="10 18" id="KW-0269">Exonuclease</keyword>
<keyword evidence="4 18" id="KW-0808">Transferase</keyword>
<keyword evidence="13 17" id="KW-0464">Manganese</keyword>
<evidence type="ECO:0000256" key="11">
    <source>
        <dbReference type="ARBA" id="ARBA00022842"/>
    </source>
</evidence>
<comment type="cofactor">
    <cofactor evidence="17">
        <name>Mg(2+)</name>
        <dbReference type="ChEBI" id="CHEBI:18420"/>
    </cofactor>
    <cofactor evidence="17">
        <name>Mn(2+)</name>
        <dbReference type="ChEBI" id="CHEBI:29035"/>
    </cofactor>
    <text evidence="17">Binds 2 divalent metal cations. Magnesium or manganese.</text>
</comment>
<evidence type="ECO:0000256" key="6">
    <source>
        <dbReference type="ARBA" id="ARBA00022705"/>
    </source>
</evidence>
<evidence type="ECO:0000256" key="1">
    <source>
        <dbReference type="ARBA" id="ARBA00001936"/>
    </source>
</evidence>
<proteinExistence type="predicted"/>
<keyword evidence="8 17" id="KW-0479">Metal-binding</keyword>
<feature type="binding site" evidence="17">
    <location>
        <position position="9"/>
    </location>
    <ligand>
        <name>a divalent metal cation</name>
        <dbReference type="ChEBI" id="CHEBI:60240"/>
        <label>1</label>
        <note>catalytic</note>
    </ligand>
</feature>
<name>A0A176RV82_9GAMM</name>
<dbReference type="InterPro" id="IPR012337">
    <property type="entry name" value="RNaseH-like_sf"/>
</dbReference>
<evidence type="ECO:0000256" key="4">
    <source>
        <dbReference type="ARBA" id="ARBA00022679"/>
    </source>
</evidence>
<dbReference type="InterPro" id="IPR006054">
    <property type="entry name" value="DnaQ"/>
</dbReference>
<dbReference type="EC" id="2.7.7.7" evidence="2 18"/>
<evidence type="ECO:0000256" key="5">
    <source>
        <dbReference type="ARBA" id="ARBA00022695"/>
    </source>
</evidence>
<dbReference type="GO" id="GO:0008408">
    <property type="term" value="F:3'-5' exonuclease activity"/>
    <property type="evidence" value="ECO:0007669"/>
    <property type="project" value="TreeGrafter"/>
</dbReference>
<evidence type="ECO:0000256" key="14">
    <source>
        <dbReference type="ARBA" id="ARBA00049244"/>
    </source>
</evidence>
<dbReference type="PANTHER" id="PTHR30231">
    <property type="entry name" value="DNA POLYMERASE III SUBUNIT EPSILON"/>
    <property type="match status" value="1"/>
</dbReference>
<feature type="binding site" evidence="17">
    <location>
        <position position="7"/>
    </location>
    <ligand>
        <name>a divalent metal cation</name>
        <dbReference type="ChEBI" id="CHEBI:60240"/>
        <label>1</label>
        <note>catalytic</note>
    </ligand>
</feature>
<feature type="domain" description="Exonuclease" evidence="19">
    <location>
        <begin position="2"/>
        <end position="176"/>
    </location>
</feature>
<evidence type="ECO:0000256" key="8">
    <source>
        <dbReference type="ARBA" id="ARBA00022723"/>
    </source>
</evidence>
<evidence type="ECO:0000256" key="3">
    <source>
        <dbReference type="ARBA" id="ARBA00020352"/>
    </source>
</evidence>
<keyword evidence="12 18" id="KW-0239">DNA-directed DNA polymerase</keyword>
<keyword evidence="11 17" id="KW-0460">Magnesium</keyword>
<feature type="binding site" evidence="16">
    <location>
        <position position="57"/>
    </location>
    <ligand>
        <name>substrate</name>
    </ligand>
</feature>
<evidence type="ECO:0000256" key="7">
    <source>
        <dbReference type="ARBA" id="ARBA00022722"/>
    </source>
</evidence>
<evidence type="ECO:0000256" key="13">
    <source>
        <dbReference type="ARBA" id="ARBA00023211"/>
    </source>
</evidence>
<dbReference type="GO" id="GO:0045004">
    <property type="term" value="P:DNA replication proofreading"/>
    <property type="evidence" value="ECO:0007669"/>
    <property type="project" value="TreeGrafter"/>
</dbReference>
<evidence type="ECO:0000256" key="12">
    <source>
        <dbReference type="ARBA" id="ARBA00022932"/>
    </source>
</evidence>
<dbReference type="Pfam" id="PF00929">
    <property type="entry name" value="RNase_T"/>
    <property type="match status" value="1"/>
</dbReference>
<dbReference type="NCBIfam" id="TIGR01406">
    <property type="entry name" value="dnaQ_proteo"/>
    <property type="match status" value="1"/>
</dbReference>
<dbReference type="GO" id="GO:0046872">
    <property type="term" value="F:metal ion binding"/>
    <property type="evidence" value="ECO:0007669"/>
    <property type="project" value="UniProtKB-KW"/>
</dbReference>